<evidence type="ECO:0000313" key="9">
    <source>
        <dbReference type="Proteomes" id="UP000809431"/>
    </source>
</evidence>
<evidence type="ECO:0000256" key="6">
    <source>
        <dbReference type="SAM" id="Phobius"/>
    </source>
</evidence>
<evidence type="ECO:0000256" key="2">
    <source>
        <dbReference type="ARBA" id="ARBA00022475"/>
    </source>
</evidence>
<evidence type="ECO:0000256" key="3">
    <source>
        <dbReference type="ARBA" id="ARBA00022692"/>
    </source>
</evidence>
<evidence type="ECO:0000259" key="7">
    <source>
        <dbReference type="Pfam" id="PF03176"/>
    </source>
</evidence>
<keyword evidence="3 6" id="KW-0812">Transmembrane</keyword>
<keyword evidence="5 6" id="KW-0472">Membrane</keyword>
<feature type="transmembrane region" description="Helical" evidence="6">
    <location>
        <begin position="370"/>
        <end position="389"/>
    </location>
</feature>
<comment type="subcellular location">
    <subcellularLocation>
        <location evidence="1">Cell membrane</location>
        <topology evidence="1">Multi-pass membrane protein</topology>
    </subcellularLocation>
</comment>
<dbReference type="InterPro" id="IPR004869">
    <property type="entry name" value="MMPL_dom"/>
</dbReference>
<dbReference type="RefSeq" id="WP_203539351.1">
    <property type="nucleotide sequence ID" value="NZ_JAESND010000008.1"/>
</dbReference>
<dbReference type="PROSITE" id="PS51257">
    <property type="entry name" value="PROKAR_LIPOPROTEIN"/>
    <property type="match status" value="1"/>
</dbReference>
<dbReference type="InterPro" id="IPR050545">
    <property type="entry name" value="Mycobact_MmpL"/>
</dbReference>
<dbReference type="Pfam" id="PF03176">
    <property type="entry name" value="MMPL"/>
    <property type="match status" value="1"/>
</dbReference>
<feature type="transmembrane region" description="Helical" evidence="6">
    <location>
        <begin position="277"/>
        <end position="298"/>
    </location>
</feature>
<feature type="transmembrane region" description="Helical" evidence="6">
    <location>
        <begin position="683"/>
        <end position="703"/>
    </location>
</feature>
<keyword evidence="2" id="KW-1003">Cell membrane</keyword>
<proteinExistence type="predicted"/>
<feature type="transmembrane region" description="Helical" evidence="6">
    <location>
        <begin position="422"/>
        <end position="441"/>
    </location>
</feature>
<feature type="transmembrane region" description="Helical" evidence="6">
    <location>
        <begin position="304"/>
        <end position="323"/>
    </location>
</feature>
<dbReference type="PANTHER" id="PTHR33406:SF13">
    <property type="entry name" value="MEMBRANE PROTEIN YDFJ"/>
    <property type="match status" value="1"/>
</dbReference>
<comment type="caution">
    <text evidence="8">The sequence shown here is derived from an EMBL/GenBank/DDBJ whole genome shotgun (WGS) entry which is preliminary data.</text>
</comment>
<reference evidence="8 9" key="1">
    <citation type="submission" date="2021-01" db="EMBL/GenBank/DDBJ databases">
        <title>Draft Genome Sequence and Polyhydroxyalkanoate Biosynthetic Potential of Jeongeupia naejangsanensis Type Strain DSM 24253.</title>
        <authorList>
            <person name="Turrini P."/>
            <person name="Artuso I."/>
            <person name="Lugli G.A."/>
            <person name="Frangipani E."/>
            <person name="Ventura M."/>
            <person name="Visca P."/>
        </authorList>
    </citation>
    <scope>NUCLEOTIDE SEQUENCE [LARGE SCALE GENOMIC DNA]</scope>
    <source>
        <strain evidence="8 9">DSM 24253</strain>
    </source>
</reference>
<dbReference type="Gene3D" id="1.20.1640.10">
    <property type="entry name" value="Multidrug efflux transporter AcrB transmembrane domain"/>
    <property type="match status" value="2"/>
</dbReference>
<feature type="transmembrane region" description="Helical" evidence="6">
    <location>
        <begin position="710"/>
        <end position="732"/>
    </location>
</feature>
<evidence type="ECO:0000256" key="4">
    <source>
        <dbReference type="ARBA" id="ARBA00022989"/>
    </source>
</evidence>
<keyword evidence="4 6" id="KW-1133">Transmembrane helix</keyword>
<dbReference type="SUPFAM" id="SSF82866">
    <property type="entry name" value="Multidrug efflux transporter AcrB transmembrane domain"/>
    <property type="match status" value="2"/>
</dbReference>
<feature type="transmembrane region" description="Helical" evidence="6">
    <location>
        <begin position="659"/>
        <end position="677"/>
    </location>
</feature>
<feature type="transmembrane region" description="Helical" evidence="6">
    <location>
        <begin position="251"/>
        <end position="270"/>
    </location>
</feature>
<dbReference type="PANTHER" id="PTHR33406">
    <property type="entry name" value="MEMBRANE PROTEIN MJ1562-RELATED"/>
    <property type="match status" value="1"/>
</dbReference>
<dbReference type="EMBL" id="JAESND010000008">
    <property type="protein sequence ID" value="MBM3117128.1"/>
    <property type="molecule type" value="Genomic_DNA"/>
</dbReference>
<accession>A0ABS2BQ22</accession>
<dbReference type="Proteomes" id="UP000809431">
    <property type="component" value="Unassembled WGS sequence"/>
</dbReference>
<gene>
    <name evidence="8" type="ORF">JMJ54_14925</name>
</gene>
<feature type="transmembrane region" description="Helical" evidence="6">
    <location>
        <begin position="633"/>
        <end position="652"/>
    </location>
</feature>
<feature type="domain" description="Membrane transport protein MMPL" evidence="7">
    <location>
        <begin position="186"/>
        <end position="384"/>
    </location>
</feature>
<feature type="transmembrane region" description="Helical" evidence="6">
    <location>
        <begin position="738"/>
        <end position="759"/>
    </location>
</feature>
<evidence type="ECO:0000256" key="1">
    <source>
        <dbReference type="ARBA" id="ARBA00004651"/>
    </source>
</evidence>
<sequence>MTESRLWRALALAWLIVLLGCAGWLASQHRQLANRLDTDLFALLPKNERDPVAERAMASLSQASERQLVLLVGSADRDAAAHAADTLATGLKALPVTPQTQALDLDTLRDFYAPYRNVLFTPADASALAQGQAAWQARALQQAYATVSTSGLAWRDDPFGTFGRWLQGFGDLTRVRPDGGRLWVDADGRHYVVLMYTLNDSAFSLSAQKTVADGLDRAIAGLKAASPDISVLRAGVVLHAAKAAQQAEQEMSTIGIGSLAGILLLVLLTFRGWRALPLVALSIATGMTIALALTFALYGRVHMLTLVFGTSLIGVAVDYSLLLHSTSLGASVAAGKRLETLLPSLLVATLFTALAYLCLALTPFPGLAQMAVFAATGIASAWLSELFWYPRLAPSKLEPGVLGTPLLKLLARWPRLGRRGGLIALAVATPLIVAGLLKLTASDDVRSLVSTDGQLMKEQIAIGKLLGLPSPAQLFIVSGPDAQTVLERERALTRQLDGFVARGAMTGYQSISRWLPPISEQQALQSGAQALRDPALLQSLAHDLGLDDAWVRRQSAAPPLLTPEIWLASKASLPARHLWLGNTGHGYASVVMLTGLAGAAHAEALANVSLPGVRWVDKPAEISAVLDRYRDRLALVLLAAYVATAVLLWRRYRRDTWRVLAPSLIASIATLAIFGWLGIPLQLLTVLTLLLLLGMGIDYGIFVNEHPGEVRIVLAISLAACCTLLSFGLLAFSRTPALATFGTATLSGVGLAWLIAPLLRRPAASRPLFQPALQPDPPSTDQAP</sequence>
<evidence type="ECO:0000256" key="5">
    <source>
        <dbReference type="ARBA" id="ARBA00023136"/>
    </source>
</evidence>
<keyword evidence="9" id="KW-1185">Reference proteome</keyword>
<evidence type="ECO:0000313" key="8">
    <source>
        <dbReference type="EMBL" id="MBM3117128.1"/>
    </source>
</evidence>
<feature type="transmembrane region" description="Helical" evidence="6">
    <location>
        <begin position="344"/>
        <end position="364"/>
    </location>
</feature>
<organism evidence="8 9">
    <name type="scientific">Jeongeupia naejangsanensis</name>
    <dbReference type="NCBI Taxonomy" id="613195"/>
    <lineage>
        <taxon>Bacteria</taxon>
        <taxon>Pseudomonadati</taxon>
        <taxon>Pseudomonadota</taxon>
        <taxon>Betaproteobacteria</taxon>
        <taxon>Neisseriales</taxon>
        <taxon>Chitinibacteraceae</taxon>
        <taxon>Jeongeupia</taxon>
    </lineage>
</organism>
<protein>
    <submittedName>
        <fullName evidence="8">MMPL family transporter</fullName>
    </submittedName>
</protein>
<name>A0ABS2BQ22_9NEIS</name>